<reference evidence="2" key="1">
    <citation type="submission" date="2020-05" db="EMBL/GenBank/DDBJ databases">
        <title>Mycena genomes resolve the evolution of fungal bioluminescence.</title>
        <authorList>
            <person name="Tsai I.J."/>
        </authorList>
    </citation>
    <scope>NUCLEOTIDE SEQUENCE</scope>
    <source>
        <strain evidence="2">CCC161011</strain>
    </source>
</reference>
<dbReference type="GO" id="GO:0006508">
    <property type="term" value="P:proteolysis"/>
    <property type="evidence" value="ECO:0007669"/>
    <property type="project" value="InterPro"/>
</dbReference>
<dbReference type="GO" id="GO:0008240">
    <property type="term" value="F:tripeptidyl-peptidase activity"/>
    <property type="evidence" value="ECO:0007669"/>
    <property type="project" value="TreeGrafter"/>
</dbReference>
<keyword evidence="3" id="KW-1185">Reference proteome</keyword>
<comment type="caution">
    <text evidence="2">The sequence shown here is derived from an EMBL/GenBank/DDBJ whole genome shotgun (WGS) entry which is preliminary data.</text>
</comment>
<dbReference type="OrthoDB" id="409122at2759"/>
<feature type="transmembrane region" description="Helical" evidence="1">
    <location>
        <begin position="44"/>
        <end position="66"/>
    </location>
</feature>
<gene>
    <name evidence="2" type="ORF">MVEN_01799600</name>
</gene>
<dbReference type="PANTHER" id="PTHR14218:SF15">
    <property type="entry name" value="TRIPEPTIDYL-PEPTIDASE 1"/>
    <property type="match status" value="1"/>
</dbReference>
<dbReference type="Proteomes" id="UP000620124">
    <property type="component" value="Unassembled WGS sequence"/>
</dbReference>
<name>A0A8H6XIG1_9AGAR</name>
<dbReference type="EMBL" id="JACAZI010000017">
    <property type="protein sequence ID" value="KAF7342120.1"/>
    <property type="molecule type" value="Genomic_DNA"/>
</dbReference>
<dbReference type="InterPro" id="IPR050819">
    <property type="entry name" value="Tripeptidyl-peptidase_I"/>
</dbReference>
<evidence type="ECO:0000256" key="1">
    <source>
        <dbReference type="SAM" id="Phobius"/>
    </source>
</evidence>
<feature type="transmembrane region" description="Helical" evidence="1">
    <location>
        <begin position="12"/>
        <end position="32"/>
    </location>
</feature>
<dbReference type="SUPFAM" id="SSF52743">
    <property type="entry name" value="Subtilisin-like"/>
    <property type="match status" value="1"/>
</dbReference>
<dbReference type="AlphaFoldDB" id="A0A8H6XIG1"/>
<evidence type="ECO:0000313" key="2">
    <source>
        <dbReference type="EMBL" id="KAF7342120.1"/>
    </source>
</evidence>
<accession>A0A8H6XIG1</accession>
<dbReference type="PANTHER" id="PTHR14218">
    <property type="entry name" value="PROTEASE S8 TRIPEPTIDYL PEPTIDASE I CLN2"/>
    <property type="match status" value="1"/>
</dbReference>
<dbReference type="Gene3D" id="3.40.50.200">
    <property type="entry name" value="Peptidase S8/S53 domain"/>
    <property type="match status" value="1"/>
</dbReference>
<keyword evidence="1" id="KW-0472">Membrane</keyword>
<keyword evidence="1" id="KW-0812">Transmembrane</keyword>
<keyword evidence="1" id="KW-1133">Transmembrane helix</keyword>
<sequence>MGPARSTFLDVSVRRVILVILFLYIFSIPDVAAISEITFFEDRFLIFFEETPAFSAFIYASMVALLTNERISAGKHALGFLNPLIYQNPGAFKDIPTGSNPGDGCNEVGFNGTVGWDPVSGFGSPSYTKLQEACDKF</sequence>
<proteinExistence type="predicted"/>
<protein>
    <recommendedName>
        <fullName evidence="4">Peptidase S53 domain-containing protein</fullName>
    </recommendedName>
</protein>
<dbReference type="GO" id="GO:0004252">
    <property type="term" value="F:serine-type endopeptidase activity"/>
    <property type="evidence" value="ECO:0007669"/>
    <property type="project" value="InterPro"/>
</dbReference>
<organism evidence="2 3">
    <name type="scientific">Mycena venus</name>
    <dbReference type="NCBI Taxonomy" id="2733690"/>
    <lineage>
        <taxon>Eukaryota</taxon>
        <taxon>Fungi</taxon>
        <taxon>Dikarya</taxon>
        <taxon>Basidiomycota</taxon>
        <taxon>Agaricomycotina</taxon>
        <taxon>Agaricomycetes</taxon>
        <taxon>Agaricomycetidae</taxon>
        <taxon>Agaricales</taxon>
        <taxon>Marasmiineae</taxon>
        <taxon>Mycenaceae</taxon>
        <taxon>Mycena</taxon>
    </lineage>
</organism>
<evidence type="ECO:0000313" key="3">
    <source>
        <dbReference type="Proteomes" id="UP000620124"/>
    </source>
</evidence>
<evidence type="ECO:0008006" key="4">
    <source>
        <dbReference type="Google" id="ProtNLM"/>
    </source>
</evidence>
<dbReference type="InterPro" id="IPR036852">
    <property type="entry name" value="Peptidase_S8/S53_dom_sf"/>
</dbReference>